<protein>
    <recommendedName>
        <fullName evidence="13">Zn(2)-C6 fungal-type domain-containing protein</fullName>
    </recommendedName>
</protein>
<evidence type="ECO:0000313" key="14">
    <source>
        <dbReference type="EMBL" id="KAF5321328.1"/>
    </source>
</evidence>
<evidence type="ECO:0000256" key="11">
    <source>
        <dbReference type="SAM" id="MobiDB-lite"/>
    </source>
</evidence>
<comment type="caution">
    <text evidence="14">The sequence shown here is derived from an EMBL/GenBank/DDBJ whole genome shotgun (WGS) entry which is preliminary data.</text>
</comment>
<evidence type="ECO:0000256" key="2">
    <source>
        <dbReference type="ARBA" id="ARBA00022448"/>
    </source>
</evidence>
<dbReference type="SMART" id="SM00906">
    <property type="entry name" value="Fungal_trans"/>
    <property type="match status" value="1"/>
</dbReference>
<dbReference type="InterPro" id="IPR018108">
    <property type="entry name" value="MCP_transmembrane"/>
</dbReference>
<dbReference type="PROSITE" id="PS00463">
    <property type="entry name" value="ZN2_CY6_FUNGAL_1"/>
    <property type="match status" value="1"/>
</dbReference>
<evidence type="ECO:0000313" key="15">
    <source>
        <dbReference type="Proteomes" id="UP000567179"/>
    </source>
</evidence>
<evidence type="ECO:0000256" key="12">
    <source>
        <dbReference type="SAM" id="Phobius"/>
    </source>
</evidence>
<evidence type="ECO:0000259" key="13">
    <source>
        <dbReference type="PROSITE" id="PS50048"/>
    </source>
</evidence>
<keyword evidence="2" id="KW-0813">Transport</keyword>
<dbReference type="GO" id="GO:0055085">
    <property type="term" value="P:transmembrane transport"/>
    <property type="evidence" value="ECO:0007669"/>
    <property type="project" value="InterPro"/>
</dbReference>
<dbReference type="InterPro" id="IPR036864">
    <property type="entry name" value="Zn2-C6_fun-type_DNA-bd_sf"/>
</dbReference>
<proteinExistence type="predicted"/>
<dbReference type="Gene3D" id="4.10.240.10">
    <property type="entry name" value="Zn(2)-C6 fungal-type DNA-binding domain"/>
    <property type="match status" value="1"/>
</dbReference>
<gene>
    <name evidence="14" type="ORF">D9619_001499</name>
</gene>
<evidence type="ECO:0000256" key="1">
    <source>
        <dbReference type="ARBA" id="ARBA00004225"/>
    </source>
</evidence>
<accession>A0A8H5F2X2</accession>
<dbReference type="InterPro" id="IPR002067">
    <property type="entry name" value="MCP"/>
</dbReference>
<dbReference type="Gene3D" id="1.50.40.10">
    <property type="entry name" value="Mitochondrial carrier domain"/>
    <property type="match status" value="1"/>
</dbReference>
<keyword evidence="5" id="KW-0677">Repeat</keyword>
<feature type="repeat" description="Solcar" evidence="10">
    <location>
        <begin position="242"/>
        <end position="330"/>
    </location>
</feature>
<evidence type="ECO:0000256" key="7">
    <source>
        <dbReference type="ARBA" id="ARBA00023128"/>
    </source>
</evidence>
<dbReference type="PROSITE" id="PS50920">
    <property type="entry name" value="SOLCAR"/>
    <property type="match status" value="3"/>
</dbReference>
<dbReference type="OrthoDB" id="3364175at2759"/>
<keyword evidence="8 10" id="KW-0472">Membrane</keyword>
<evidence type="ECO:0000256" key="6">
    <source>
        <dbReference type="ARBA" id="ARBA00022989"/>
    </source>
</evidence>
<keyword evidence="7" id="KW-0496">Mitochondrion</keyword>
<feature type="repeat" description="Solcar" evidence="10">
    <location>
        <begin position="122"/>
        <end position="230"/>
    </location>
</feature>
<evidence type="ECO:0000256" key="10">
    <source>
        <dbReference type="PROSITE-ProRule" id="PRU00282"/>
    </source>
</evidence>
<name>A0A8H5F2X2_9AGAR</name>
<dbReference type="InterPro" id="IPR001138">
    <property type="entry name" value="Zn2Cys6_DnaBD"/>
</dbReference>
<dbReference type="Pfam" id="PF00153">
    <property type="entry name" value="Mito_carr"/>
    <property type="match status" value="3"/>
</dbReference>
<dbReference type="CDD" id="cd12148">
    <property type="entry name" value="fungal_TF_MHR"/>
    <property type="match status" value="1"/>
</dbReference>
<keyword evidence="3 10" id="KW-0812">Transmembrane</keyword>
<dbReference type="Pfam" id="PF00172">
    <property type="entry name" value="Zn_clus"/>
    <property type="match status" value="1"/>
</dbReference>
<feature type="region of interest" description="Disordered" evidence="11">
    <location>
        <begin position="496"/>
        <end position="561"/>
    </location>
</feature>
<dbReference type="Proteomes" id="UP000567179">
    <property type="component" value="Unassembled WGS sequence"/>
</dbReference>
<dbReference type="GO" id="GO:0008270">
    <property type="term" value="F:zinc ion binding"/>
    <property type="evidence" value="ECO:0007669"/>
    <property type="project" value="InterPro"/>
</dbReference>
<dbReference type="GO" id="GO:0003677">
    <property type="term" value="F:DNA binding"/>
    <property type="evidence" value="ECO:0007669"/>
    <property type="project" value="InterPro"/>
</dbReference>
<organism evidence="14 15">
    <name type="scientific">Psilocybe cf. subviscida</name>
    <dbReference type="NCBI Taxonomy" id="2480587"/>
    <lineage>
        <taxon>Eukaryota</taxon>
        <taxon>Fungi</taxon>
        <taxon>Dikarya</taxon>
        <taxon>Basidiomycota</taxon>
        <taxon>Agaricomycotina</taxon>
        <taxon>Agaricomycetes</taxon>
        <taxon>Agaricomycetidae</taxon>
        <taxon>Agaricales</taxon>
        <taxon>Agaricineae</taxon>
        <taxon>Strophariaceae</taxon>
        <taxon>Psilocybe</taxon>
    </lineage>
</organism>
<keyword evidence="9" id="KW-0539">Nucleus</keyword>
<dbReference type="SUPFAM" id="SSF57701">
    <property type="entry name" value="Zn2/Cys6 DNA-binding domain"/>
    <property type="match status" value="1"/>
</dbReference>
<dbReference type="Pfam" id="PF04082">
    <property type="entry name" value="Fungal_trans"/>
    <property type="match status" value="1"/>
</dbReference>
<dbReference type="SMART" id="SM00066">
    <property type="entry name" value="GAL4"/>
    <property type="match status" value="1"/>
</dbReference>
<feature type="domain" description="Zn(2)-C6 fungal-type" evidence="13">
    <location>
        <begin position="420"/>
        <end position="451"/>
    </location>
</feature>
<keyword evidence="4" id="KW-0479">Metal-binding</keyword>
<feature type="region of interest" description="Disordered" evidence="11">
    <location>
        <begin position="28"/>
        <end position="51"/>
    </location>
</feature>
<dbReference type="InterPro" id="IPR023395">
    <property type="entry name" value="MCP_dom_sf"/>
</dbReference>
<evidence type="ECO:0000256" key="5">
    <source>
        <dbReference type="ARBA" id="ARBA00022737"/>
    </source>
</evidence>
<evidence type="ECO:0000256" key="9">
    <source>
        <dbReference type="ARBA" id="ARBA00023242"/>
    </source>
</evidence>
<dbReference type="AlphaFoldDB" id="A0A8H5F2X2"/>
<feature type="compositionally biased region" description="Low complexity" evidence="11">
    <location>
        <begin position="542"/>
        <end position="551"/>
    </location>
</feature>
<dbReference type="SUPFAM" id="SSF103506">
    <property type="entry name" value="Mitochondrial carrier"/>
    <property type="match status" value="1"/>
</dbReference>
<dbReference type="InterPro" id="IPR007219">
    <property type="entry name" value="XnlR_reg_dom"/>
</dbReference>
<dbReference type="GO" id="GO:0031966">
    <property type="term" value="C:mitochondrial membrane"/>
    <property type="evidence" value="ECO:0007669"/>
    <property type="project" value="UniProtKB-SubCell"/>
</dbReference>
<keyword evidence="15" id="KW-1185">Reference proteome</keyword>
<comment type="subcellular location">
    <subcellularLocation>
        <location evidence="1">Mitochondrion membrane</location>
        <topology evidence="1">Multi-pass membrane protein</topology>
    </subcellularLocation>
</comment>
<dbReference type="EMBL" id="JAACJJ010000028">
    <property type="protein sequence ID" value="KAF5321328.1"/>
    <property type="molecule type" value="Genomic_DNA"/>
</dbReference>
<sequence>MPLPSNRRSTTSSHCNLSSVPALRGELRGVSARPSSHHSTESRSSSRHPILNSTNMLVDSERHSGTWSGAFSAGTKIYKEGGVRGLFQGHSATLLRIFPYAAIKFMAYDQVHYILMPSRERETNLRRFLAGAISGTISVFFTYPLEVIRVRMAFQTRKVEGGGNFRPSFLTAAKIMYREGAAASQTPGSAKSTLDRFPVLKFYRGFTVTVAGIIPYAGVSFLSWGFLRSHFLPPSKAGHSTPTPIADLTIGAISGAIAQTASYPFEVTRRRMQVGGVTRPDRWLGWRETVSTIWKASGWRGFYVGLSIGWLKIIPMNAMIITATTEEFRQLRAQNNARESLTFPVEVHFGLLNAGPDIEAMSLLIEASKCFQEDSRPYTIMKAEVDGRLSSTTLNTTMEAESSQGGKTKEKKTRRRLRLSCVECTKRRQKCDRKHPCSLCVTRGVAHLCRWETVPLARPTPARPPQSALQEINASSDQSTLIAELRNRIGNLEHELEQARDNNYSPSVARSTSSRTQSTPPFSGTELLGPRSTVSPVIPTELSHSQSSQQSSPPPLHLGDYTLRHSDEVTEICPRPHPLDEDTYEATATLAQLSLAHHGEFIGRGSLICALHSMTSTSTPRFLYAKSTEPVSLYRPSPQKFSDVPFASNIDELIPHVPAMVVVETLTTAFFNETNWRYGIPEEWFRGARSQMWTSLRHPHSMTSQINANWLMLLFAILASAPRSAHEEVQHFSPSRNSDDYFMYAMMARRIVEDDFLNVPSASFMVSAADGTVVGCLATPLLCDYLAGRGRVSEAWKLIGHAIRNAMSVGLHRDPEWKLWQMMSADEKLLRRRAWWGLFMSDKIFSAALGRPQVLRPGVYDVDLYGTRDSTGARNIFHFGQNITIRLMEMLGDALERCFTAQFPDCVVYFEMDRRFQDWEDQLPPEYQIRIDLQHLQDFTPAEIKILAHQRYTLHTWYLTARLKLFIASSVGIGRDPQPALHVLRTKKECVYWSIRVIHYQCAAYATLSRPTDDLSGPIYPGDCWLFEGCFSLFEASVALMTVLSQLDWPEKVAEARHAIDTALFTLEQVTRRERDKKGETAARAIEVLLTLQKQHWPDSNFLRLSKVKEEPDSLDRSASNIGRISPDSNLILHPYMPSTPFARNSLQDSEHSSHFLNFS</sequence>
<evidence type="ECO:0000256" key="8">
    <source>
        <dbReference type="ARBA" id="ARBA00023136"/>
    </source>
</evidence>
<keyword evidence="6 12" id="KW-1133">Transmembrane helix</keyword>
<dbReference type="PRINTS" id="PR00926">
    <property type="entry name" value="MITOCARRIER"/>
</dbReference>
<feature type="repeat" description="Solcar" evidence="10">
    <location>
        <begin position="27"/>
        <end position="114"/>
    </location>
</feature>
<dbReference type="GO" id="GO:0006351">
    <property type="term" value="P:DNA-templated transcription"/>
    <property type="evidence" value="ECO:0007669"/>
    <property type="project" value="InterPro"/>
</dbReference>
<evidence type="ECO:0000256" key="4">
    <source>
        <dbReference type="ARBA" id="ARBA00022723"/>
    </source>
</evidence>
<dbReference type="PROSITE" id="PS50048">
    <property type="entry name" value="ZN2_CY6_FUNGAL_2"/>
    <property type="match status" value="1"/>
</dbReference>
<evidence type="ECO:0000256" key="3">
    <source>
        <dbReference type="ARBA" id="ARBA00022692"/>
    </source>
</evidence>
<dbReference type="GO" id="GO:0000981">
    <property type="term" value="F:DNA-binding transcription factor activity, RNA polymerase II-specific"/>
    <property type="evidence" value="ECO:0007669"/>
    <property type="project" value="InterPro"/>
</dbReference>
<feature type="transmembrane region" description="Helical" evidence="12">
    <location>
        <begin position="128"/>
        <end position="148"/>
    </location>
</feature>
<reference evidence="14 15" key="1">
    <citation type="journal article" date="2020" name="ISME J.">
        <title>Uncovering the hidden diversity of litter-decomposition mechanisms in mushroom-forming fungi.</title>
        <authorList>
            <person name="Floudas D."/>
            <person name="Bentzer J."/>
            <person name="Ahren D."/>
            <person name="Johansson T."/>
            <person name="Persson P."/>
            <person name="Tunlid A."/>
        </authorList>
    </citation>
    <scope>NUCLEOTIDE SEQUENCE [LARGE SCALE GENOMIC DNA]</scope>
    <source>
        <strain evidence="14 15">CBS 101986</strain>
    </source>
</reference>
<dbReference type="PANTHER" id="PTHR24089">
    <property type="entry name" value="SOLUTE CARRIER FAMILY 25"/>
    <property type="match status" value="1"/>
</dbReference>
<feature type="transmembrane region" description="Helical" evidence="12">
    <location>
        <begin position="206"/>
        <end position="227"/>
    </location>
</feature>
<feature type="compositionally biased region" description="Low complexity" evidence="11">
    <location>
        <begin position="510"/>
        <end position="523"/>
    </location>
</feature>